<evidence type="ECO:0000313" key="2">
    <source>
        <dbReference type="EnsemblMetazoa" id="AEPI006337-PA"/>
    </source>
</evidence>
<feature type="compositionally biased region" description="Basic and acidic residues" evidence="1">
    <location>
        <begin position="186"/>
        <end position="203"/>
    </location>
</feature>
<feature type="compositionally biased region" description="Low complexity" evidence="1">
    <location>
        <begin position="476"/>
        <end position="489"/>
    </location>
</feature>
<feature type="compositionally biased region" description="Basic residues" evidence="1">
    <location>
        <begin position="448"/>
        <end position="473"/>
    </location>
</feature>
<sequence>MITKQRLSVNNSLGDVCTPVSGCESNSGEASHEVMHSEDPCSTDQRSNDDGTTQRRGSSLKKQLPVLLSEDSCNAVDNTLGVAEAESDRRSAPDNNLDLSFNGKIKPLTKDLSPRAIEPTVKRSSKDEPEADIYGERSDEHARSREEKLNESFELLTKENNSLSHYNNEKSPDLFADDDDDEERDAVERNRDGAEEKDNEDYLQRPYQRMSGGSIKESDNVNETDVERVDRILLKRMQMSLSGIPPPPSLTHSDIDVGTMLTIYRNNVESWLGKHGATTANTLSVKRVEADDLDQSGGKQQCLIKPTYTVEELEMLKWPEPTKHRAHGLHYNRSTVTESFELLGLKYIERYISAETSCSFNMTVLQSSAKKRNQRLKLLNQSPGRRLSHLARRRATFSSESLLNNSGSKGGSIVSAGKGAIDAGVLRRLNPHRVCNNRQVLLDPKKSDNRRKNRIKTPKRRTPGGKKSPHRRTPGSSTKKLSLLRTSASGKSGTLVHVPATRESSKRALFLSPQNGATSSAVHTNERGSSSKQTERSIFSEARMLKSKRSLFSQSNETTEDKANNTVSNKRRRSSIMDNEDPLGERTEKIRRTEATGLTEEDLTPRSLKFARSRSFCVSAHSTALPSVVATDSVVPAIGGKPLIRASSDICSVGGPRPVAMLTENHKKKLLWAVSQALQSKQITTKHEMFKQHASILARVVKRLFLEFNDQTTSSTSERMLKLANKHVYEVIQGKSTDDIYLREKTRLMNARNVQKLQGYIAPEEYELRKLQRTASITSFDGSSLFDCSLTASQSFLSQSSSILSQGSSFVGGGLSQQLSQGNGLARVGHMKPAASTGSMNTVGLSAGSLSSTALRENVDSELRQRSTKKQLMFSGKDQKNVSPFRTEKHFNLMGGNGGNTNNKLLVGGAVNSSIMKAKRQISFE</sequence>
<dbReference type="VEuPathDB" id="VectorBase:AEPI006337"/>
<proteinExistence type="predicted"/>
<feature type="region of interest" description="Disordered" evidence="1">
    <location>
        <begin position="548"/>
        <end position="600"/>
    </location>
</feature>
<feature type="compositionally biased region" description="Polar residues" evidence="1">
    <location>
        <begin position="512"/>
        <end position="532"/>
    </location>
</feature>
<name>A0A182PHC8_9DIPT</name>
<feature type="compositionally biased region" description="Basic and acidic residues" evidence="1">
    <location>
        <begin position="583"/>
        <end position="594"/>
    </location>
</feature>
<dbReference type="Proteomes" id="UP000075885">
    <property type="component" value="Unassembled WGS sequence"/>
</dbReference>
<protein>
    <submittedName>
        <fullName evidence="2">Uncharacterized protein</fullName>
    </submittedName>
</protein>
<accession>A0A182PHC8</accession>
<reference evidence="3" key="1">
    <citation type="submission" date="2013-03" db="EMBL/GenBank/DDBJ databases">
        <title>The Genome Sequence of Anopheles epiroticus epiroticus2.</title>
        <authorList>
            <consortium name="The Broad Institute Genomics Platform"/>
            <person name="Neafsey D.E."/>
            <person name="Howell P."/>
            <person name="Walker B."/>
            <person name="Young S.K."/>
            <person name="Zeng Q."/>
            <person name="Gargeya S."/>
            <person name="Fitzgerald M."/>
            <person name="Haas B."/>
            <person name="Abouelleil A."/>
            <person name="Allen A.W."/>
            <person name="Alvarado L."/>
            <person name="Arachchi H.M."/>
            <person name="Berlin A.M."/>
            <person name="Chapman S.B."/>
            <person name="Gainer-Dewar J."/>
            <person name="Goldberg J."/>
            <person name="Griggs A."/>
            <person name="Gujja S."/>
            <person name="Hansen M."/>
            <person name="Howarth C."/>
            <person name="Imamovic A."/>
            <person name="Ireland A."/>
            <person name="Larimer J."/>
            <person name="McCowan C."/>
            <person name="Murphy C."/>
            <person name="Pearson M."/>
            <person name="Poon T.W."/>
            <person name="Priest M."/>
            <person name="Roberts A."/>
            <person name="Saif S."/>
            <person name="Shea T."/>
            <person name="Sisk P."/>
            <person name="Sykes S."/>
            <person name="Wortman J."/>
            <person name="Nusbaum C."/>
            <person name="Birren B."/>
        </authorList>
    </citation>
    <scope>NUCLEOTIDE SEQUENCE [LARGE SCALE GENOMIC DNA]</scope>
    <source>
        <strain evidence="3">Epiroticus2</strain>
    </source>
</reference>
<feature type="region of interest" description="Disordered" evidence="1">
    <location>
        <begin position="161"/>
        <end position="224"/>
    </location>
</feature>
<feature type="region of interest" description="Disordered" evidence="1">
    <location>
        <begin position="436"/>
        <end position="536"/>
    </location>
</feature>
<reference evidence="2" key="2">
    <citation type="submission" date="2020-05" db="UniProtKB">
        <authorList>
            <consortium name="EnsemblMetazoa"/>
        </authorList>
    </citation>
    <scope>IDENTIFICATION</scope>
    <source>
        <strain evidence="2">Epiroticus2</strain>
    </source>
</reference>
<keyword evidence="3" id="KW-1185">Reference proteome</keyword>
<evidence type="ECO:0000313" key="3">
    <source>
        <dbReference type="Proteomes" id="UP000075885"/>
    </source>
</evidence>
<feature type="region of interest" description="Disordered" evidence="1">
    <location>
        <begin position="1"/>
        <end position="65"/>
    </location>
</feature>
<dbReference type="AlphaFoldDB" id="A0A182PHC8"/>
<feature type="compositionally biased region" description="Polar residues" evidence="1">
    <location>
        <begin position="1"/>
        <end position="13"/>
    </location>
</feature>
<feature type="region of interest" description="Disordered" evidence="1">
    <location>
        <begin position="83"/>
        <end position="149"/>
    </location>
</feature>
<feature type="compositionally biased region" description="Basic and acidic residues" evidence="1">
    <location>
        <begin position="30"/>
        <end position="39"/>
    </location>
</feature>
<evidence type="ECO:0000256" key="1">
    <source>
        <dbReference type="SAM" id="MobiDB-lite"/>
    </source>
</evidence>
<dbReference type="EnsemblMetazoa" id="AEPI006337-RA">
    <property type="protein sequence ID" value="AEPI006337-PA"/>
    <property type="gene ID" value="AEPI006337"/>
</dbReference>
<feature type="compositionally biased region" description="Acidic residues" evidence="1">
    <location>
        <begin position="175"/>
        <end position="185"/>
    </location>
</feature>
<organism evidence="2 3">
    <name type="scientific">Anopheles epiroticus</name>
    <dbReference type="NCBI Taxonomy" id="199890"/>
    <lineage>
        <taxon>Eukaryota</taxon>
        <taxon>Metazoa</taxon>
        <taxon>Ecdysozoa</taxon>
        <taxon>Arthropoda</taxon>
        <taxon>Hexapoda</taxon>
        <taxon>Insecta</taxon>
        <taxon>Pterygota</taxon>
        <taxon>Neoptera</taxon>
        <taxon>Endopterygota</taxon>
        <taxon>Diptera</taxon>
        <taxon>Nematocera</taxon>
        <taxon>Culicoidea</taxon>
        <taxon>Culicidae</taxon>
        <taxon>Anophelinae</taxon>
        <taxon>Anopheles</taxon>
    </lineage>
</organism>
<feature type="compositionally biased region" description="Basic and acidic residues" evidence="1">
    <location>
        <begin position="120"/>
        <end position="149"/>
    </location>
</feature>